<feature type="compositionally biased region" description="Basic and acidic residues" evidence="1">
    <location>
        <begin position="1"/>
        <end position="32"/>
    </location>
</feature>
<evidence type="ECO:0000313" key="4">
    <source>
        <dbReference type="Proteomes" id="UP000034805"/>
    </source>
</evidence>
<dbReference type="InterPro" id="IPR037695">
    <property type="entry name" value="IQUB"/>
</dbReference>
<feature type="compositionally biased region" description="Basic and acidic residues" evidence="1">
    <location>
        <begin position="42"/>
        <end position="61"/>
    </location>
</feature>
<sequence length="820" mass="93474">MKETADNPETGEPKVREEGDAEDPPHKERGVHTADSTATEENEGKTWEPEVRNERSAEDPPHSPAETLEERVVSTGLSMNLPDDDKPLLIRHLCVHGFSSITSQEEDEGQTQDSATEETADNPETVEPKVQEERDAEDPPHKERGVHMAGSTATVKVKLLPDGRIVTAAFSTALTIQDLKIYFSKELKIPSDVIEILLYGDAVADHETLISLGVQPHGAVELELRSSDPTGYPIRPLKQQAEYSTQDVITVRVQKEAFQQVVVEIDRVMQKKAFLGGFRHKISGTEFHHAAVQTLPRRRPDRGVKMFSQWTQTVETKSQAVQLANTTSTQMTKIGCYVSNMEDKVITPGTYITADEYHSKRLKAVIVLQTYVRQWQARRVTDRLRKDKERRVEWVKKEELRKKREKEERLKVEYHRRMNPETKEDFDLLYNAVDKWRQEELERINATLSGPERKAALCALLEQETQFIAYIGQHRFAAAEKNRLRSLQAFLEKCAAPKRWLAFDGKVTLMDTQHTIRARELKELYSSVTAQSVSHEERLRALLSLRNIVKNHDCKLTREIVELIDREMDLLSRSVREANLGGLRTRIATLFLQYIKTPVFNPEVSRLLKVPQDPVQLKQDMFFCLGCGGYRRAADFSLTSNSRTVGRCTHCGQLDNEGRLREDLSLYKDILCRLQQTEIEHSKEAQIPFLLQERDLRYLVDVVWEAQSALSAWNDLHDLVTVRWDRSREWSPWNCILLTEDEATAHLKLENVEQVLLVVPSAAASLPVVSTELHFGGFRFILCIEITSDLMVVGLSPSEGPAVASGEVHRRPDITRVDVC</sequence>
<proteinExistence type="predicted"/>
<accession>A0A0N8JZZ7</accession>
<dbReference type="Gene3D" id="3.10.20.90">
    <property type="entry name" value="Phosphatidylinositol 3-kinase Catalytic Subunit, Chain A, domain 1"/>
    <property type="match status" value="1"/>
</dbReference>
<dbReference type="Pfam" id="PF25805">
    <property type="entry name" value="IQUB"/>
    <property type="match status" value="1"/>
</dbReference>
<dbReference type="PROSITE" id="PS50053">
    <property type="entry name" value="UBIQUITIN_2"/>
    <property type="match status" value="1"/>
</dbReference>
<dbReference type="GO" id="GO:0001669">
    <property type="term" value="C:acrosomal vesicle"/>
    <property type="evidence" value="ECO:0007669"/>
    <property type="project" value="TreeGrafter"/>
</dbReference>
<dbReference type="STRING" id="113540.ENSSFOP00015018343"/>
<evidence type="ECO:0000256" key="1">
    <source>
        <dbReference type="SAM" id="MobiDB-lite"/>
    </source>
</evidence>
<dbReference type="Proteomes" id="UP000034805">
    <property type="component" value="Unassembled WGS sequence"/>
</dbReference>
<dbReference type="GO" id="GO:0060271">
    <property type="term" value="P:cilium assembly"/>
    <property type="evidence" value="ECO:0007669"/>
    <property type="project" value="TreeGrafter"/>
</dbReference>
<dbReference type="EMBL" id="JARO02003324">
    <property type="protein sequence ID" value="KPP70729.1"/>
    <property type="molecule type" value="Genomic_DNA"/>
</dbReference>
<reference evidence="3 4" key="1">
    <citation type="submission" date="2015-08" db="EMBL/GenBank/DDBJ databases">
        <title>The genome of the Asian arowana (Scleropages formosus).</title>
        <authorList>
            <person name="Tan M.H."/>
            <person name="Gan H.M."/>
            <person name="Croft L.J."/>
            <person name="Austin C.M."/>
        </authorList>
    </citation>
    <scope>NUCLEOTIDE SEQUENCE [LARGE SCALE GENOMIC DNA]</scope>
    <source>
        <strain evidence="3">Aro1</strain>
    </source>
</reference>
<feature type="region of interest" description="Disordered" evidence="1">
    <location>
        <begin position="1"/>
        <end position="69"/>
    </location>
</feature>
<organism evidence="3 4">
    <name type="scientific">Scleropages formosus</name>
    <name type="common">Asian bonytongue</name>
    <name type="synonym">Osteoglossum formosum</name>
    <dbReference type="NCBI Taxonomy" id="113540"/>
    <lineage>
        <taxon>Eukaryota</taxon>
        <taxon>Metazoa</taxon>
        <taxon>Chordata</taxon>
        <taxon>Craniata</taxon>
        <taxon>Vertebrata</taxon>
        <taxon>Euteleostomi</taxon>
        <taxon>Actinopterygii</taxon>
        <taxon>Neopterygii</taxon>
        <taxon>Teleostei</taxon>
        <taxon>Osteoglossocephala</taxon>
        <taxon>Osteoglossomorpha</taxon>
        <taxon>Osteoglossiformes</taxon>
        <taxon>Osteoglossidae</taxon>
        <taxon>Scleropages</taxon>
    </lineage>
</organism>
<dbReference type="PANTHER" id="PTHR21074:SF0">
    <property type="entry name" value="IQ AND UBIQUITIN-LIKE DOMAIN-CONTAINING PROTEIN"/>
    <property type="match status" value="1"/>
</dbReference>
<name>A0A0N8JZZ7_SCLFO</name>
<gene>
    <name evidence="3" type="ORF">Z043_110410</name>
</gene>
<feature type="compositionally biased region" description="Acidic residues" evidence="1">
    <location>
        <begin position="104"/>
        <end position="121"/>
    </location>
</feature>
<dbReference type="InterPro" id="IPR000626">
    <property type="entry name" value="Ubiquitin-like_dom"/>
</dbReference>
<dbReference type="PANTHER" id="PTHR21074">
    <property type="entry name" value="IQ AND UBIQUITIN-LIKE DOMAIN-CONTAINING PROTEIN"/>
    <property type="match status" value="1"/>
</dbReference>
<dbReference type="InterPro" id="IPR029071">
    <property type="entry name" value="Ubiquitin-like_domsf"/>
</dbReference>
<dbReference type="InterPro" id="IPR057887">
    <property type="entry name" value="IQUB_helical"/>
</dbReference>
<dbReference type="GO" id="GO:0030317">
    <property type="term" value="P:flagellated sperm motility"/>
    <property type="evidence" value="ECO:0007669"/>
    <property type="project" value="TreeGrafter"/>
</dbReference>
<comment type="caution">
    <text evidence="3">The sequence shown here is derived from an EMBL/GenBank/DDBJ whole genome shotgun (WGS) entry which is preliminary data.</text>
</comment>
<dbReference type="PROSITE" id="PS50096">
    <property type="entry name" value="IQ"/>
    <property type="match status" value="1"/>
</dbReference>
<feature type="region of interest" description="Disordered" evidence="1">
    <location>
        <begin position="101"/>
        <end position="149"/>
    </location>
</feature>
<dbReference type="AlphaFoldDB" id="A0A0N8JZZ7"/>
<dbReference type="GO" id="GO:0031514">
    <property type="term" value="C:motile cilium"/>
    <property type="evidence" value="ECO:0007669"/>
    <property type="project" value="TreeGrafter"/>
</dbReference>
<feature type="domain" description="Ubiquitin-like" evidence="2">
    <location>
        <begin position="153"/>
        <end position="229"/>
    </location>
</feature>
<dbReference type="SUPFAM" id="SSF54236">
    <property type="entry name" value="Ubiquitin-like"/>
    <property type="match status" value="1"/>
</dbReference>
<feature type="compositionally biased region" description="Basic and acidic residues" evidence="1">
    <location>
        <begin position="126"/>
        <end position="146"/>
    </location>
</feature>
<protein>
    <submittedName>
        <fullName evidence="3">IQ and ubiquitin-like domain-containing protein-like</fullName>
    </submittedName>
</protein>
<evidence type="ECO:0000259" key="2">
    <source>
        <dbReference type="PROSITE" id="PS50053"/>
    </source>
</evidence>
<evidence type="ECO:0000313" key="3">
    <source>
        <dbReference type="EMBL" id="KPP70729.1"/>
    </source>
</evidence>